<dbReference type="Gene3D" id="3.40.50.1820">
    <property type="entry name" value="alpha/beta hydrolase"/>
    <property type="match status" value="1"/>
</dbReference>
<dbReference type="Pfam" id="PF00326">
    <property type="entry name" value="Peptidase_S9"/>
    <property type="match status" value="1"/>
</dbReference>
<accession>A0A420VWG1</accession>
<dbReference type="InterPro" id="IPR011042">
    <property type="entry name" value="6-blade_b-propeller_TolB-like"/>
</dbReference>
<evidence type="ECO:0000313" key="5">
    <source>
        <dbReference type="Proteomes" id="UP000282423"/>
    </source>
</evidence>
<protein>
    <submittedName>
        <fullName evidence="4">S9 family peptidase</fullName>
    </submittedName>
</protein>
<dbReference type="GO" id="GO:0004252">
    <property type="term" value="F:serine-type endopeptidase activity"/>
    <property type="evidence" value="ECO:0007669"/>
    <property type="project" value="TreeGrafter"/>
</dbReference>
<dbReference type="PANTHER" id="PTHR42776:SF27">
    <property type="entry name" value="DIPEPTIDYL PEPTIDASE FAMILY MEMBER 6"/>
    <property type="match status" value="1"/>
</dbReference>
<feature type="signal peptide" evidence="2">
    <location>
        <begin position="1"/>
        <end position="27"/>
    </location>
</feature>
<evidence type="ECO:0000313" key="4">
    <source>
        <dbReference type="EMBL" id="RKO70662.1"/>
    </source>
</evidence>
<dbReference type="EMBL" id="RBWS01000011">
    <property type="protein sequence ID" value="RKO70662.1"/>
    <property type="molecule type" value="Genomic_DNA"/>
</dbReference>
<reference evidence="4 5" key="1">
    <citation type="submission" date="2018-10" db="EMBL/GenBank/DDBJ databases">
        <title>Sphingobacterium sp. M05W1-28.</title>
        <authorList>
            <person name="Cai H."/>
        </authorList>
    </citation>
    <scope>NUCLEOTIDE SEQUENCE [LARGE SCALE GENOMIC DNA]</scope>
    <source>
        <strain evidence="4 5">M05W1-28</strain>
    </source>
</reference>
<sequence length="724" mass="80815">MKPSQYKRLKHHLICLLLLGGISPAFARASDTDSLIVASDLVRVKNIVDLHVKPDGSEFAYAVRGIVADTTKYAGFRYETIWYVNNTASTGKADPQKVEQKFTQILYSPDGRRWAVGKGSDKRSQLFLFPSDGREPQQLTKLEQGLGTVRFSPDGSKVLLSSSFTLGELVKSKDFNPAGQVPAWSTEKPADSYNASLLAGPAQEDRDGGLAEIIAYLKHDEQQGIAKVTNKLQFQTENSTTGEIHFTHWYILDLAANTAPVPLTQGFRSYSGAEFLGNNKVLLSVETENDLHPDRVTSTDLVLFDLSTKKKQVILGDSIHRFQVAAISASGKWVAVNRGRQNSLTVGELFIYDTQNWKGNRLAVDRSLSNIRFSADEKSVYFIASDRGGRTINRADVKTGDIRALSSVEEGIGDYWVNGQEAFYTKTTFANPSELYRADADFKNSTVITAINSGWLSGKNIGLAQKSSFRNEKGLEVDYWLLKPANYQTDKRYPLLVEIHGGPASMFGPADASMWHEYQYFRARGYAVLFSNPRGSSGYGESFLKANFKDWGPGPSRDVLKAVDLSLATGVVDSAQLFITGGSYGAYLTTWILAHDSRFCAASSQRGVYDLHVFFGSANVWPMLKRYFDGFPWEKGMRDALLAQSPTTYAEKIKTPLLIFHGEQDNRTGPVQSDFLYKQLKYLGRDTEYVRHPGADHEITRSGDVGQRLDQLLRTYEFFERYRH</sequence>
<dbReference type="PANTHER" id="PTHR42776">
    <property type="entry name" value="SERINE PEPTIDASE S9 FAMILY MEMBER"/>
    <property type="match status" value="1"/>
</dbReference>
<feature type="chain" id="PRO_5019498405" evidence="2">
    <location>
        <begin position="28"/>
        <end position="724"/>
    </location>
</feature>
<feature type="domain" description="Peptidase S9 prolyl oligopeptidase catalytic" evidence="3">
    <location>
        <begin position="516"/>
        <end position="722"/>
    </location>
</feature>
<keyword evidence="1" id="KW-0378">Hydrolase</keyword>
<dbReference type="AlphaFoldDB" id="A0A420VWG1"/>
<dbReference type="Gene3D" id="2.120.10.30">
    <property type="entry name" value="TolB, C-terminal domain"/>
    <property type="match status" value="2"/>
</dbReference>
<gene>
    <name evidence="4" type="ORF">D7322_15425</name>
</gene>
<dbReference type="Proteomes" id="UP000282423">
    <property type="component" value="Unassembled WGS sequence"/>
</dbReference>
<proteinExistence type="predicted"/>
<comment type="caution">
    <text evidence="4">The sequence shown here is derived from an EMBL/GenBank/DDBJ whole genome shotgun (WGS) entry which is preliminary data.</text>
</comment>
<evidence type="ECO:0000256" key="1">
    <source>
        <dbReference type="ARBA" id="ARBA00022801"/>
    </source>
</evidence>
<organism evidence="4 5">
    <name type="scientific">Sphingobacterium puteale</name>
    <dbReference type="NCBI Taxonomy" id="2420510"/>
    <lineage>
        <taxon>Bacteria</taxon>
        <taxon>Pseudomonadati</taxon>
        <taxon>Bacteroidota</taxon>
        <taxon>Sphingobacteriia</taxon>
        <taxon>Sphingobacteriales</taxon>
        <taxon>Sphingobacteriaceae</taxon>
        <taxon>Sphingobacterium</taxon>
    </lineage>
</organism>
<keyword evidence="2" id="KW-0732">Signal</keyword>
<dbReference type="OrthoDB" id="9812921at2"/>
<keyword evidence="5" id="KW-1185">Reference proteome</keyword>
<evidence type="ECO:0000259" key="3">
    <source>
        <dbReference type="Pfam" id="PF00326"/>
    </source>
</evidence>
<evidence type="ECO:0000256" key="2">
    <source>
        <dbReference type="SAM" id="SignalP"/>
    </source>
</evidence>
<dbReference type="InterPro" id="IPR029058">
    <property type="entry name" value="AB_hydrolase_fold"/>
</dbReference>
<dbReference type="RefSeq" id="WP_121125185.1">
    <property type="nucleotide sequence ID" value="NZ_RBWS01000011.1"/>
</dbReference>
<dbReference type="SUPFAM" id="SSF69304">
    <property type="entry name" value="Tricorn protease N-terminal domain"/>
    <property type="match status" value="1"/>
</dbReference>
<dbReference type="SUPFAM" id="SSF53474">
    <property type="entry name" value="alpha/beta-Hydrolases"/>
    <property type="match status" value="1"/>
</dbReference>
<name>A0A420VWG1_9SPHI</name>
<dbReference type="GO" id="GO:0006508">
    <property type="term" value="P:proteolysis"/>
    <property type="evidence" value="ECO:0007669"/>
    <property type="project" value="InterPro"/>
</dbReference>
<dbReference type="InterPro" id="IPR001375">
    <property type="entry name" value="Peptidase_S9_cat"/>
</dbReference>